<dbReference type="Proteomes" id="UP000479000">
    <property type="component" value="Unassembled WGS sequence"/>
</dbReference>
<feature type="region of interest" description="Disordered" evidence="1">
    <location>
        <begin position="289"/>
        <end position="325"/>
    </location>
</feature>
<dbReference type="AlphaFoldDB" id="A0A6H5G6J3"/>
<evidence type="ECO:0000313" key="2">
    <source>
        <dbReference type="EMBL" id="CAA9998141.1"/>
    </source>
</evidence>
<accession>A0A6H5G6J3</accession>
<keyword evidence="3" id="KW-1185">Reference proteome</keyword>
<feature type="compositionally biased region" description="Gly residues" evidence="1">
    <location>
        <begin position="310"/>
        <end position="321"/>
    </location>
</feature>
<evidence type="ECO:0000313" key="3">
    <source>
        <dbReference type="Proteomes" id="UP000479000"/>
    </source>
</evidence>
<name>A0A6H5G6J3_9HEMI</name>
<gene>
    <name evidence="2" type="ORF">NTEN_LOCUS4435</name>
</gene>
<organism evidence="2 3">
    <name type="scientific">Nesidiocoris tenuis</name>
    <dbReference type="NCBI Taxonomy" id="355587"/>
    <lineage>
        <taxon>Eukaryota</taxon>
        <taxon>Metazoa</taxon>
        <taxon>Ecdysozoa</taxon>
        <taxon>Arthropoda</taxon>
        <taxon>Hexapoda</taxon>
        <taxon>Insecta</taxon>
        <taxon>Pterygota</taxon>
        <taxon>Neoptera</taxon>
        <taxon>Paraneoptera</taxon>
        <taxon>Hemiptera</taxon>
        <taxon>Heteroptera</taxon>
        <taxon>Panheteroptera</taxon>
        <taxon>Cimicomorpha</taxon>
        <taxon>Miridae</taxon>
        <taxon>Dicyphina</taxon>
        <taxon>Nesidiocoris</taxon>
    </lineage>
</organism>
<proteinExistence type="predicted"/>
<protein>
    <submittedName>
        <fullName evidence="2">Uncharacterized protein</fullName>
    </submittedName>
</protein>
<feature type="compositionally biased region" description="Basic and acidic residues" evidence="1">
    <location>
        <begin position="38"/>
        <end position="52"/>
    </location>
</feature>
<evidence type="ECO:0000256" key="1">
    <source>
        <dbReference type="SAM" id="MobiDB-lite"/>
    </source>
</evidence>
<feature type="region of interest" description="Disordered" evidence="1">
    <location>
        <begin position="34"/>
        <end position="68"/>
    </location>
</feature>
<reference evidence="2 3" key="1">
    <citation type="submission" date="2020-02" db="EMBL/GenBank/DDBJ databases">
        <authorList>
            <person name="Ferguson B K."/>
        </authorList>
    </citation>
    <scope>NUCLEOTIDE SEQUENCE [LARGE SCALE GENOMIC DNA]</scope>
</reference>
<dbReference type="EMBL" id="CADCXU010006591">
    <property type="protein sequence ID" value="CAA9998141.1"/>
    <property type="molecule type" value="Genomic_DNA"/>
</dbReference>
<sequence>MSLEKIHHTTRTWSWSLRWNQLSCLNPARLGRGRSSRIQKDAHAKNIHDSARRNKRKREKNASNDGGCRIDSKGCQGATSDDKKQQRILTKIYVPTFLPIHLLDAWARTKSYASVCIFKRIVLLQALFWRLGIPLGSRLVTIRESQAAQRRNNSYECRMVILTRSANSYETVNNQGHQRPNKECSFKPTSVACRLKIQAIPVYSILNAARSSLTKFKITNKSQSDKRGIWKGRRNAGSTCGVGARYDSSSSRTGSLEAENAPAVTSFAAAESARRVGSQVNRLPFSCRVGRPRRHSRPPRPPRTPIAHGGRAGQTSGGGGNRQSVPLVMVKRPDLGGRAFAWHPFVSGVAVRFSFSAFFRF</sequence>
<feature type="compositionally biased region" description="Basic residues" evidence="1">
    <location>
        <begin position="290"/>
        <end position="300"/>
    </location>
</feature>